<name>A0A182WN07_9DIPT</name>
<accession>A0A182WN07</accession>
<feature type="compositionally biased region" description="Polar residues" evidence="1">
    <location>
        <begin position="7"/>
        <end position="21"/>
    </location>
</feature>
<reference evidence="2" key="2">
    <citation type="submission" date="2020-05" db="UniProtKB">
        <authorList>
            <consortium name="EnsemblMetazoa"/>
        </authorList>
    </citation>
    <scope>IDENTIFICATION</scope>
    <source>
        <strain evidence="2">MINIMUS1</strain>
    </source>
</reference>
<evidence type="ECO:0000313" key="2">
    <source>
        <dbReference type="EnsemblMetazoa" id="AMIN014114-PA"/>
    </source>
</evidence>
<organism evidence="2 3">
    <name type="scientific">Anopheles minimus</name>
    <dbReference type="NCBI Taxonomy" id="112268"/>
    <lineage>
        <taxon>Eukaryota</taxon>
        <taxon>Metazoa</taxon>
        <taxon>Ecdysozoa</taxon>
        <taxon>Arthropoda</taxon>
        <taxon>Hexapoda</taxon>
        <taxon>Insecta</taxon>
        <taxon>Pterygota</taxon>
        <taxon>Neoptera</taxon>
        <taxon>Endopterygota</taxon>
        <taxon>Diptera</taxon>
        <taxon>Nematocera</taxon>
        <taxon>Culicoidea</taxon>
        <taxon>Culicidae</taxon>
        <taxon>Anophelinae</taxon>
        <taxon>Anopheles</taxon>
    </lineage>
</organism>
<protein>
    <submittedName>
        <fullName evidence="2">Uncharacterized protein</fullName>
    </submittedName>
</protein>
<sequence length="72" mass="8148">MDAAKNRSYTSGYKPQQITSEQQRCIKSSPLYAQSYGLLIERSSRSLLNSSQPSIELINQNTSSYYTDTCNM</sequence>
<dbReference type="VEuPathDB" id="VectorBase:AMIN014114"/>
<dbReference type="EnsemblMetazoa" id="AMIN014114-RA">
    <property type="protein sequence ID" value="AMIN014114-PA"/>
    <property type="gene ID" value="AMIN014114"/>
</dbReference>
<proteinExistence type="predicted"/>
<dbReference type="AlphaFoldDB" id="A0A182WN07"/>
<keyword evidence="3" id="KW-1185">Reference proteome</keyword>
<evidence type="ECO:0000256" key="1">
    <source>
        <dbReference type="SAM" id="MobiDB-lite"/>
    </source>
</evidence>
<dbReference type="Proteomes" id="UP000075920">
    <property type="component" value="Unassembled WGS sequence"/>
</dbReference>
<evidence type="ECO:0000313" key="3">
    <source>
        <dbReference type="Proteomes" id="UP000075920"/>
    </source>
</evidence>
<reference evidence="3" key="1">
    <citation type="submission" date="2013-03" db="EMBL/GenBank/DDBJ databases">
        <title>The Genome Sequence of Anopheles minimus MINIMUS1.</title>
        <authorList>
            <consortium name="The Broad Institute Genomics Platform"/>
            <person name="Neafsey D.E."/>
            <person name="Walton C."/>
            <person name="Walker B."/>
            <person name="Young S.K."/>
            <person name="Zeng Q."/>
            <person name="Gargeya S."/>
            <person name="Fitzgerald M."/>
            <person name="Haas B."/>
            <person name="Abouelleil A."/>
            <person name="Allen A.W."/>
            <person name="Alvarado L."/>
            <person name="Arachchi H.M."/>
            <person name="Berlin A.M."/>
            <person name="Chapman S.B."/>
            <person name="Gainer-Dewar J."/>
            <person name="Goldberg J."/>
            <person name="Griggs A."/>
            <person name="Gujja S."/>
            <person name="Hansen M."/>
            <person name="Howarth C."/>
            <person name="Imamovic A."/>
            <person name="Ireland A."/>
            <person name="Larimer J."/>
            <person name="McCowan C."/>
            <person name="Murphy C."/>
            <person name="Pearson M."/>
            <person name="Poon T.W."/>
            <person name="Priest M."/>
            <person name="Roberts A."/>
            <person name="Saif S."/>
            <person name="Shea T."/>
            <person name="Sisk P."/>
            <person name="Sykes S."/>
            <person name="Wortman J."/>
            <person name="Nusbaum C."/>
            <person name="Birren B."/>
        </authorList>
    </citation>
    <scope>NUCLEOTIDE SEQUENCE [LARGE SCALE GENOMIC DNA]</scope>
    <source>
        <strain evidence="3">MINIMUS1</strain>
    </source>
</reference>
<feature type="region of interest" description="Disordered" evidence="1">
    <location>
        <begin position="1"/>
        <end position="21"/>
    </location>
</feature>